<accession>A0A6B9FD68</accession>
<keyword evidence="2" id="KW-1185">Reference proteome</keyword>
<dbReference type="AlphaFoldDB" id="A0A6B9FD68"/>
<dbReference type="OrthoDB" id="304916at2157"/>
<dbReference type="EMBL" id="CP034345">
    <property type="protein sequence ID" value="QGX93849.1"/>
    <property type="molecule type" value="Genomic_DNA"/>
</dbReference>
<evidence type="ECO:0000313" key="2">
    <source>
        <dbReference type="Proteomes" id="UP000428325"/>
    </source>
</evidence>
<dbReference type="GeneID" id="43368496"/>
<sequence length="211" mass="24312">MTDDEHSDSERKSSKVARLIDEYGLGDSFGDTLERLWTADGDQRESLRDLADRFNRRLLETNLQAAGASTVDGELENLYRLLTDDDVSSGMRTEARTRLEREGVDIERLERDFVTYQAIRSYLTEYRDAEYERPSESERADSVIETIQRLQSRLRSIAEEGLERLRSTDRLTLGRFRLFVDVDVLCEECGAQYGVVELFERGGCDCDPDEE</sequence>
<evidence type="ECO:0000313" key="1">
    <source>
        <dbReference type="EMBL" id="QGX93849.1"/>
    </source>
</evidence>
<protein>
    <submittedName>
        <fullName evidence="1">Uncharacterized protein</fullName>
    </submittedName>
</protein>
<dbReference type="RefSeq" id="WP_157688085.1">
    <property type="nucleotide sequence ID" value="NZ_CP034345.1"/>
</dbReference>
<dbReference type="Proteomes" id="UP000428325">
    <property type="component" value="Chromosome"/>
</dbReference>
<dbReference type="KEGG" id="hra:EI982_03135"/>
<dbReference type="InterPro" id="IPR048925">
    <property type="entry name" value="RdfA"/>
</dbReference>
<proteinExistence type="predicted"/>
<reference evidence="1 2" key="1">
    <citation type="submission" date="2018-12" db="EMBL/GenBank/DDBJ databases">
        <title>Complete genome sequence of Haloplanus rallus MBLA0036.</title>
        <authorList>
            <person name="Nam Y.-d."/>
            <person name="Kang J."/>
            <person name="Chung W.-H."/>
            <person name="Park Y.S."/>
        </authorList>
    </citation>
    <scope>NUCLEOTIDE SEQUENCE [LARGE SCALE GENOMIC DNA]</scope>
    <source>
        <strain evidence="1 2">MBLA0036</strain>
    </source>
</reference>
<name>A0A6B9FD68_9EURY</name>
<gene>
    <name evidence="1" type="ORF">EI982_03135</name>
</gene>
<organism evidence="1 2">
    <name type="scientific">Haloplanus rallus</name>
    <dbReference type="NCBI Taxonomy" id="1816183"/>
    <lineage>
        <taxon>Archaea</taxon>
        <taxon>Methanobacteriati</taxon>
        <taxon>Methanobacteriota</taxon>
        <taxon>Stenosarchaea group</taxon>
        <taxon>Halobacteria</taxon>
        <taxon>Halobacteriales</taxon>
        <taxon>Haloferacaceae</taxon>
        <taxon>Haloplanus</taxon>
    </lineage>
</organism>
<dbReference type="Pfam" id="PF21811">
    <property type="entry name" value="RdfA"/>
    <property type="match status" value="1"/>
</dbReference>